<feature type="repeat" description="TPR" evidence="3">
    <location>
        <begin position="158"/>
        <end position="191"/>
    </location>
</feature>
<dbReference type="InterPro" id="IPR019734">
    <property type="entry name" value="TPR_rpt"/>
</dbReference>
<dbReference type="OrthoDB" id="288828at2"/>
<gene>
    <name evidence="6" type="ORF">Enr13x_69420</name>
</gene>
<feature type="compositionally biased region" description="Low complexity" evidence="4">
    <location>
        <begin position="391"/>
        <end position="404"/>
    </location>
</feature>
<sequence length="423" mass="43770" precursor="true">MTERTKTFRNRRRNQLHSALAASLVIGSAAATTGCSSSLGPRVASLNPFSSAPATPSGEATGSNWLSGPKNVSTSLASGAKGAASKSRTTVASWFGRGDKTNPDVTEGDATDPTSLTHKAEVTPEVFVANGRLWESTGNYEKAMESYAKALEKRPDDAAALANIARLHFRQENHQKAAEYFGKAIQQNSNDAGLYNDLGLTLSKLGNHSAAAATIEQALRLSPGSSRYANNLASVKFQAGDPSGALEVLVQNNKPAVAHFNMAYLHYKHGQKAESTRHLNQALAYEPQAASDAATKRAVERSRELLAQIGNVPGATPGVSMATAAQPAANAPAANAPANTAVQQAAQGFTPGTDVPGFQNAIRPASTANTNVSFGNASYKTPAPSSGVNQTSASVPAPTAAPTAGDQGSSGKFALPPNFSMPQ</sequence>
<protein>
    <submittedName>
        <fullName evidence="6">Photosystem I assembly protein Ycf3</fullName>
    </submittedName>
</protein>
<evidence type="ECO:0000256" key="1">
    <source>
        <dbReference type="ARBA" id="ARBA00022737"/>
    </source>
</evidence>
<feature type="compositionally biased region" description="Polar residues" evidence="4">
    <location>
        <begin position="381"/>
        <end position="390"/>
    </location>
</feature>
<dbReference type="RefSeq" id="WP_145391133.1">
    <property type="nucleotide sequence ID" value="NZ_CP037423.1"/>
</dbReference>
<dbReference type="Gene3D" id="1.25.40.10">
    <property type="entry name" value="Tetratricopeptide repeat domain"/>
    <property type="match status" value="1"/>
</dbReference>
<feature type="repeat" description="TPR" evidence="3">
    <location>
        <begin position="256"/>
        <end position="289"/>
    </location>
</feature>
<dbReference type="InterPro" id="IPR050498">
    <property type="entry name" value="Ycf3"/>
</dbReference>
<dbReference type="PROSITE" id="PS50005">
    <property type="entry name" value="TPR"/>
    <property type="match status" value="4"/>
</dbReference>
<name>A0A518I1P2_9BACT</name>
<keyword evidence="5" id="KW-0732">Signal</keyword>
<dbReference type="EMBL" id="CP037423">
    <property type="protein sequence ID" value="QDV47033.1"/>
    <property type="molecule type" value="Genomic_DNA"/>
</dbReference>
<dbReference type="PANTHER" id="PTHR44858">
    <property type="entry name" value="TETRATRICOPEPTIDE REPEAT PROTEIN 6"/>
    <property type="match status" value="1"/>
</dbReference>
<dbReference type="PROSITE" id="PS50293">
    <property type="entry name" value="TPR_REGION"/>
    <property type="match status" value="1"/>
</dbReference>
<evidence type="ECO:0000256" key="3">
    <source>
        <dbReference type="PROSITE-ProRule" id="PRU00339"/>
    </source>
</evidence>
<feature type="signal peptide" evidence="5">
    <location>
        <begin position="1"/>
        <end position="31"/>
    </location>
</feature>
<keyword evidence="1" id="KW-0677">Repeat</keyword>
<dbReference type="PANTHER" id="PTHR44858:SF1">
    <property type="entry name" value="UDP-N-ACETYLGLUCOSAMINE--PEPTIDE N-ACETYLGLUCOSAMINYLTRANSFERASE SPINDLY-RELATED"/>
    <property type="match status" value="1"/>
</dbReference>
<evidence type="ECO:0000256" key="4">
    <source>
        <dbReference type="SAM" id="MobiDB-lite"/>
    </source>
</evidence>
<dbReference type="SUPFAM" id="SSF48452">
    <property type="entry name" value="TPR-like"/>
    <property type="match status" value="1"/>
</dbReference>
<keyword evidence="2 3" id="KW-0802">TPR repeat</keyword>
<feature type="repeat" description="TPR" evidence="3">
    <location>
        <begin position="192"/>
        <end position="225"/>
    </location>
</feature>
<dbReference type="PROSITE" id="PS51257">
    <property type="entry name" value="PROKAR_LIPOPROTEIN"/>
    <property type="match status" value="1"/>
</dbReference>
<evidence type="ECO:0000313" key="7">
    <source>
        <dbReference type="Proteomes" id="UP000319004"/>
    </source>
</evidence>
<evidence type="ECO:0000313" key="6">
    <source>
        <dbReference type="EMBL" id="QDV47033.1"/>
    </source>
</evidence>
<dbReference type="KEGG" id="snep:Enr13x_69420"/>
<feature type="region of interest" description="Disordered" evidence="4">
    <location>
        <begin position="88"/>
        <end position="115"/>
    </location>
</feature>
<evidence type="ECO:0000256" key="2">
    <source>
        <dbReference type="ARBA" id="ARBA00022803"/>
    </source>
</evidence>
<dbReference type="AlphaFoldDB" id="A0A518I1P2"/>
<accession>A0A518I1P2</accession>
<proteinExistence type="predicted"/>
<organism evidence="6 7">
    <name type="scientific">Stieleria neptunia</name>
    <dbReference type="NCBI Taxonomy" id="2527979"/>
    <lineage>
        <taxon>Bacteria</taxon>
        <taxon>Pseudomonadati</taxon>
        <taxon>Planctomycetota</taxon>
        <taxon>Planctomycetia</taxon>
        <taxon>Pirellulales</taxon>
        <taxon>Pirellulaceae</taxon>
        <taxon>Stieleria</taxon>
    </lineage>
</organism>
<keyword evidence="7" id="KW-1185">Reference proteome</keyword>
<dbReference type="SMART" id="SM00028">
    <property type="entry name" value="TPR"/>
    <property type="match status" value="4"/>
</dbReference>
<reference evidence="6 7" key="1">
    <citation type="submission" date="2019-03" db="EMBL/GenBank/DDBJ databases">
        <title>Deep-cultivation of Planctomycetes and their phenomic and genomic characterization uncovers novel biology.</title>
        <authorList>
            <person name="Wiegand S."/>
            <person name="Jogler M."/>
            <person name="Boedeker C."/>
            <person name="Pinto D."/>
            <person name="Vollmers J."/>
            <person name="Rivas-Marin E."/>
            <person name="Kohn T."/>
            <person name="Peeters S.H."/>
            <person name="Heuer A."/>
            <person name="Rast P."/>
            <person name="Oberbeckmann S."/>
            <person name="Bunk B."/>
            <person name="Jeske O."/>
            <person name="Meyerdierks A."/>
            <person name="Storesund J.E."/>
            <person name="Kallscheuer N."/>
            <person name="Luecker S."/>
            <person name="Lage O.M."/>
            <person name="Pohl T."/>
            <person name="Merkel B.J."/>
            <person name="Hornburger P."/>
            <person name="Mueller R.-W."/>
            <person name="Bruemmer F."/>
            <person name="Labrenz M."/>
            <person name="Spormann A.M."/>
            <person name="Op den Camp H."/>
            <person name="Overmann J."/>
            <person name="Amann R."/>
            <person name="Jetten M.S.M."/>
            <person name="Mascher T."/>
            <person name="Medema M.H."/>
            <person name="Devos D.P."/>
            <person name="Kaster A.-K."/>
            <person name="Ovreas L."/>
            <person name="Rohde M."/>
            <person name="Galperin M.Y."/>
            <person name="Jogler C."/>
        </authorList>
    </citation>
    <scope>NUCLEOTIDE SEQUENCE [LARGE SCALE GENOMIC DNA]</scope>
    <source>
        <strain evidence="6 7">Enr13</strain>
    </source>
</reference>
<dbReference type="Proteomes" id="UP000319004">
    <property type="component" value="Chromosome"/>
</dbReference>
<dbReference type="Pfam" id="PF13432">
    <property type="entry name" value="TPR_16"/>
    <property type="match status" value="2"/>
</dbReference>
<feature type="chain" id="PRO_5021884996" evidence="5">
    <location>
        <begin position="32"/>
        <end position="423"/>
    </location>
</feature>
<feature type="region of interest" description="Disordered" evidence="4">
    <location>
        <begin position="381"/>
        <end position="423"/>
    </location>
</feature>
<dbReference type="InterPro" id="IPR011990">
    <property type="entry name" value="TPR-like_helical_dom_sf"/>
</dbReference>
<evidence type="ECO:0000256" key="5">
    <source>
        <dbReference type="SAM" id="SignalP"/>
    </source>
</evidence>
<feature type="repeat" description="TPR" evidence="3">
    <location>
        <begin position="124"/>
        <end position="157"/>
    </location>
</feature>